<sequence>MSERHQVGSNTSNNRAIGVRRSLFHQQLSRRPTTKRGVSKCVENQKVDNDIKPESDDSSEIVIRDDNGEIQIGVISSPMQPFDDEDVGQHEAREEEKDRQRLVDAIKNIQRDRDRDPGEPAELLEAVRNNLKAKVAALAEDNWLYEAEDDIKSRSSATGKSDGFEASSIPIRFAFGVEGAAPPK</sequence>
<organism evidence="2 3">
    <name type="scientific">Erysiphe pulchra</name>
    <dbReference type="NCBI Taxonomy" id="225359"/>
    <lineage>
        <taxon>Eukaryota</taxon>
        <taxon>Fungi</taxon>
        <taxon>Dikarya</taxon>
        <taxon>Ascomycota</taxon>
        <taxon>Pezizomycotina</taxon>
        <taxon>Leotiomycetes</taxon>
        <taxon>Erysiphales</taxon>
        <taxon>Erysiphaceae</taxon>
        <taxon>Erysiphe</taxon>
    </lineage>
</organism>
<accession>A0A2S4PXT5</accession>
<evidence type="ECO:0000313" key="3">
    <source>
        <dbReference type="Proteomes" id="UP000237438"/>
    </source>
</evidence>
<dbReference type="Proteomes" id="UP000237438">
    <property type="component" value="Unassembled WGS sequence"/>
</dbReference>
<reference evidence="2 3" key="1">
    <citation type="submission" date="2017-10" db="EMBL/GenBank/DDBJ databases">
        <title>Development of genomic resources for the powdery mildew, Erysiphe pulchra.</title>
        <authorList>
            <person name="Wadl P.A."/>
            <person name="Mack B.M."/>
            <person name="Moore G."/>
            <person name="Beltz S.B."/>
        </authorList>
    </citation>
    <scope>NUCLEOTIDE SEQUENCE [LARGE SCALE GENOMIC DNA]</scope>
    <source>
        <strain evidence="2">Cflorida</strain>
    </source>
</reference>
<dbReference type="EMBL" id="PEDP01000241">
    <property type="protein sequence ID" value="POS86835.1"/>
    <property type="molecule type" value="Genomic_DNA"/>
</dbReference>
<comment type="caution">
    <text evidence="2">The sequence shown here is derived from an EMBL/GenBank/DDBJ whole genome shotgun (WGS) entry which is preliminary data.</text>
</comment>
<gene>
    <name evidence="2" type="ORF">EPUL_001007</name>
</gene>
<protein>
    <submittedName>
        <fullName evidence="2">Uncharacterized protein</fullName>
    </submittedName>
</protein>
<dbReference type="OrthoDB" id="4188844at2759"/>
<feature type="compositionally biased region" description="Basic and acidic residues" evidence="1">
    <location>
        <begin position="87"/>
        <end position="99"/>
    </location>
</feature>
<dbReference type="AlphaFoldDB" id="A0A2S4PXT5"/>
<evidence type="ECO:0000313" key="2">
    <source>
        <dbReference type="EMBL" id="POS86835.1"/>
    </source>
</evidence>
<keyword evidence="3" id="KW-1185">Reference proteome</keyword>
<evidence type="ECO:0000256" key="1">
    <source>
        <dbReference type="SAM" id="MobiDB-lite"/>
    </source>
</evidence>
<feature type="non-terminal residue" evidence="2">
    <location>
        <position position="184"/>
    </location>
</feature>
<name>A0A2S4PXT5_9PEZI</name>
<proteinExistence type="predicted"/>
<feature type="region of interest" description="Disordered" evidence="1">
    <location>
        <begin position="76"/>
        <end position="99"/>
    </location>
</feature>
<feature type="region of interest" description="Disordered" evidence="1">
    <location>
        <begin position="1"/>
        <end position="58"/>
    </location>
</feature>
<feature type="compositionally biased region" description="Basic and acidic residues" evidence="1">
    <location>
        <begin position="43"/>
        <end position="55"/>
    </location>
</feature>